<evidence type="ECO:0000256" key="3">
    <source>
        <dbReference type="ARBA" id="ARBA00022692"/>
    </source>
</evidence>
<dbReference type="GO" id="GO:0016020">
    <property type="term" value="C:membrane"/>
    <property type="evidence" value="ECO:0007669"/>
    <property type="project" value="UniProtKB-SubCell"/>
</dbReference>
<keyword evidence="4" id="KW-0547">Nucleotide-binding</keyword>
<evidence type="ECO:0000259" key="11">
    <source>
        <dbReference type="PROSITE" id="PS50893"/>
    </source>
</evidence>
<feature type="transmembrane region" description="Helical" evidence="10">
    <location>
        <begin position="75"/>
        <end position="97"/>
    </location>
</feature>
<feature type="transmembrane region" description="Helical" evidence="10">
    <location>
        <begin position="1067"/>
        <end position="1085"/>
    </location>
</feature>
<keyword evidence="5" id="KW-0067">ATP-binding</keyword>
<dbReference type="PANTHER" id="PTHR24223:SF356">
    <property type="entry name" value="ATP-BINDING CASSETTE TRANSPORTER ABC4"/>
    <property type="match status" value="1"/>
</dbReference>
<dbReference type="Gene3D" id="1.20.1560.10">
    <property type="entry name" value="ABC transporter type 1, transmembrane domain"/>
    <property type="match status" value="2"/>
</dbReference>
<evidence type="ECO:0000313" key="14">
    <source>
        <dbReference type="Proteomes" id="UP000799118"/>
    </source>
</evidence>
<dbReference type="EMBL" id="ML769578">
    <property type="protein sequence ID" value="KAE9393207.1"/>
    <property type="molecule type" value="Genomic_DNA"/>
</dbReference>
<dbReference type="GO" id="GO:0140359">
    <property type="term" value="F:ABC-type transporter activity"/>
    <property type="evidence" value="ECO:0007669"/>
    <property type="project" value="InterPro"/>
</dbReference>
<comment type="subcellular location">
    <subcellularLocation>
        <location evidence="1">Membrane</location>
    </subcellularLocation>
</comment>
<protein>
    <submittedName>
        <fullName evidence="13">P-loop containing nucleoside triphosphate hydrolase protein</fullName>
    </submittedName>
</protein>
<keyword evidence="2" id="KW-0813">Transport</keyword>
<feature type="transmembrane region" description="Helical" evidence="10">
    <location>
        <begin position="965"/>
        <end position="993"/>
    </location>
</feature>
<keyword evidence="7 10" id="KW-0472">Membrane</keyword>
<dbReference type="InterPro" id="IPR003593">
    <property type="entry name" value="AAA+_ATPase"/>
</dbReference>
<feature type="transmembrane region" description="Helical" evidence="10">
    <location>
        <begin position="103"/>
        <end position="126"/>
    </location>
</feature>
<dbReference type="SUPFAM" id="SSF52540">
    <property type="entry name" value="P-loop containing nucleoside triphosphate hydrolases"/>
    <property type="match status" value="2"/>
</dbReference>
<dbReference type="InterPro" id="IPR003439">
    <property type="entry name" value="ABC_transporter-like_ATP-bd"/>
</dbReference>
<sequence>MYDAAGLQAFFEFYSPQMSARAPDSLGSFLIPSCVAVASAALLLLHTSVSRLTRSQDDLSASTGHISTLGGPVIFGYYLVRLAACFSLTGIAIAQLVTRKESVHIALLCIFLYSAILALVSVLANWRWSRNSIRHLNFVLCVTLAVYVYRDVYPLATFVLTPQDEDEGSLLWAKFSLLDSRWNLHPKVATPEQTCSWLSWLMYTFMDSVVFKAYYSPSLPYEELTPLSDSDYCRLPEETKLSYPSIVVKRRNVFFSLVRIFYQEYIVLCAILDFATPIGVKNLLWSTFTRYIENKGVGAFFKPWIWIVWLFVGPMLRTLAWESYVFILTRQSVHAEAILTESILEHSLRMRLKAETSDKELSEPSPSVSPSTPPPPDVTESESIIQALQASSSSSTTRQAPSTQKAADSAKTSTPIAKPKVDTKNVLGKINNLVTTDIQTIADAREILRLVIQVPLQVALSIVFLYNVLGWSAFVGLAMIVVLAPLPGYIAKSMQNLQNTKMKRTDARIQMVTETMNVLRMIKFFGWEAMMSNKIKDAREEELISIRKIRLLDLALELVNRVIPLLTMLATYATYTTGDEAKSFLRPQVFSSMVVFDRFTMLMDYSTYFIGQSMKAKVSLNRITEFLYETELLDTFTDHKNNDLMLVTPTQGIGFRNATFSLRQFLLKIDGELIFRRYTINLIIGSTGSGKTSMLMALLSRMHFIPSGPDSWYNLPRTSWCLNATIKENIIFGSEFDQERYRKRDLELFQAGDETEVGEKGLTLSGGQKARVTLARAIYSKAKIILLDDILAALDVHTSKWIVEKCLKGDLIQDRTILMVTHNVALAESVAGFVVSIKDGQVLSQGTVTEALSKDKVLASEVQTEIAMIEAVEEEIDKDEDKSKKAAEGQGKLIVAEEVHVGNVGWPAIQLLLKGLGGRHVVLFFVTFVGFVVVSRLAEIFQLWFLGYWASQYEIHDDPSQVNVVYGNLVALILVFFLVMSLCGYVVFLFGALRSARSIHKQLVQSVLGTTLRWLDTTPTSRVITRCTRDIGEVDGPMPRELEFLVQLTVTMAGQFCSVIYFTPAFLLPGILISLAGALCGWIYIKAQLPIKRIQSNAKAPVLAHDFIGESLTRINYFTRPSRVFSNLNRWIDVRLDLLGNMFSAGLAAYLVYVSHGEASTVGFSLNLAGLFSSCVLERINAYIEIEQEPKPTKEGIPPAYWPSSGDLRVENLNAKYSPDGPQVLQDISFHIKSGERIGVVGRTGSGKSSLMLSLLRCIYTGGEVYFDGIQTSSINLDDLRKKITIIPQMPELLSGTVRRNLDPFDHNLSVGQRQILALARAMVRESKLLILDEATSAIDYKTDAVIQSSLRHQLKGDVTLITVAHRLQTIMDADRIVSGSSQRVESDSPKELLKNEAGHFRALVDESADKEHLRRMAEGVDAPTYA</sequence>
<organism evidence="13 14">
    <name type="scientific">Gymnopus androsaceus JB14</name>
    <dbReference type="NCBI Taxonomy" id="1447944"/>
    <lineage>
        <taxon>Eukaryota</taxon>
        <taxon>Fungi</taxon>
        <taxon>Dikarya</taxon>
        <taxon>Basidiomycota</taxon>
        <taxon>Agaricomycotina</taxon>
        <taxon>Agaricomycetes</taxon>
        <taxon>Agaricomycetidae</taxon>
        <taxon>Agaricales</taxon>
        <taxon>Marasmiineae</taxon>
        <taxon>Omphalotaceae</taxon>
        <taxon>Gymnopus</taxon>
    </lineage>
</organism>
<dbReference type="InterPro" id="IPR011527">
    <property type="entry name" value="ABC1_TM_dom"/>
</dbReference>
<feature type="compositionally biased region" description="Low complexity" evidence="9">
    <location>
        <begin position="381"/>
        <end position="404"/>
    </location>
</feature>
<feature type="region of interest" description="Disordered" evidence="9">
    <location>
        <begin position="355"/>
        <end position="417"/>
    </location>
</feature>
<evidence type="ECO:0000256" key="10">
    <source>
        <dbReference type="SAM" id="Phobius"/>
    </source>
</evidence>
<dbReference type="PANTHER" id="PTHR24223">
    <property type="entry name" value="ATP-BINDING CASSETTE SUB-FAMILY C"/>
    <property type="match status" value="1"/>
</dbReference>
<dbReference type="GO" id="GO:0005524">
    <property type="term" value="F:ATP binding"/>
    <property type="evidence" value="ECO:0007669"/>
    <property type="project" value="UniProtKB-KW"/>
</dbReference>
<dbReference type="Pfam" id="PF00005">
    <property type="entry name" value="ABC_tran"/>
    <property type="match status" value="3"/>
</dbReference>
<evidence type="ECO:0000256" key="4">
    <source>
        <dbReference type="ARBA" id="ARBA00022741"/>
    </source>
</evidence>
<feature type="domain" description="ABC transmembrane type-1" evidence="12">
    <location>
        <begin position="428"/>
        <end position="615"/>
    </location>
</feature>
<keyword evidence="14" id="KW-1185">Reference proteome</keyword>
<dbReference type="PROSITE" id="PS50893">
    <property type="entry name" value="ABC_TRANSPORTER_2"/>
    <property type="match status" value="2"/>
</dbReference>
<evidence type="ECO:0000256" key="8">
    <source>
        <dbReference type="SAM" id="Coils"/>
    </source>
</evidence>
<dbReference type="Proteomes" id="UP000799118">
    <property type="component" value="Unassembled WGS sequence"/>
</dbReference>
<dbReference type="InterPro" id="IPR017871">
    <property type="entry name" value="ABC_transporter-like_CS"/>
</dbReference>
<keyword evidence="6 10" id="KW-1133">Transmembrane helix</keyword>
<evidence type="ECO:0000256" key="1">
    <source>
        <dbReference type="ARBA" id="ARBA00004370"/>
    </source>
</evidence>
<dbReference type="PROSITE" id="PS50929">
    <property type="entry name" value="ABC_TM1F"/>
    <property type="match status" value="2"/>
</dbReference>
<feature type="transmembrane region" description="Helical" evidence="10">
    <location>
        <begin position="447"/>
        <end position="466"/>
    </location>
</feature>
<dbReference type="Gene3D" id="3.40.50.300">
    <property type="entry name" value="P-loop containing nucleotide triphosphate hydrolases"/>
    <property type="match status" value="3"/>
</dbReference>
<feature type="coiled-coil region" evidence="8">
    <location>
        <begin position="862"/>
        <end position="889"/>
    </location>
</feature>
<feature type="domain" description="ABC transporter" evidence="11">
    <location>
        <begin position="653"/>
        <end position="864"/>
    </location>
</feature>
<evidence type="ECO:0000313" key="13">
    <source>
        <dbReference type="EMBL" id="KAE9393207.1"/>
    </source>
</evidence>
<accession>A0A6A4H7P8</accession>
<proteinExistence type="predicted"/>
<dbReference type="Pfam" id="PF00664">
    <property type="entry name" value="ABC_membrane"/>
    <property type="match status" value="2"/>
</dbReference>
<dbReference type="InterPro" id="IPR036640">
    <property type="entry name" value="ABC1_TM_sf"/>
</dbReference>
<dbReference type="CDD" id="cd18604">
    <property type="entry name" value="ABC_6TM_VMR1_D2_like"/>
    <property type="match status" value="1"/>
</dbReference>
<dbReference type="SMART" id="SM00382">
    <property type="entry name" value="AAA"/>
    <property type="match status" value="2"/>
</dbReference>
<gene>
    <name evidence="13" type="ORF">BT96DRAFT_924177</name>
</gene>
<feature type="transmembrane region" description="Helical" evidence="10">
    <location>
        <begin position="300"/>
        <end position="320"/>
    </location>
</feature>
<feature type="domain" description="ABC transmembrane type-1" evidence="12">
    <location>
        <begin position="931"/>
        <end position="1105"/>
    </location>
</feature>
<evidence type="ECO:0000256" key="2">
    <source>
        <dbReference type="ARBA" id="ARBA00022448"/>
    </source>
</evidence>
<dbReference type="OrthoDB" id="6500128at2759"/>
<name>A0A6A4H7P8_9AGAR</name>
<feature type="domain" description="ABC transporter" evidence="11">
    <location>
        <begin position="1208"/>
        <end position="1407"/>
    </location>
</feature>
<evidence type="ECO:0000256" key="7">
    <source>
        <dbReference type="ARBA" id="ARBA00023136"/>
    </source>
</evidence>
<feature type="transmembrane region" description="Helical" evidence="10">
    <location>
        <begin position="26"/>
        <end position="45"/>
    </location>
</feature>
<keyword evidence="13" id="KW-0378">Hydrolase</keyword>
<feature type="transmembrane region" description="Helical" evidence="10">
    <location>
        <begin position="921"/>
        <end position="945"/>
    </location>
</feature>
<dbReference type="GO" id="GO:0016887">
    <property type="term" value="F:ATP hydrolysis activity"/>
    <property type="evidence" value="ECO:0007669"/>
    <property type="project" value="InterPro"/>
</dbReference>
<reference evidence="13" key="1">
    <citation type="journal article" date="2019" name="Environ. Microbiol.">
        <title>Fungal ecological strategies reflected in gene transcription - a case study of two litter decomposers.</title>
        <authorList>
            <person name="Barbi F."/>
            <person name="Kohler A."/>
            <person name="Barry K."/>
            <person name="Baskaran P."/>
            <person name="Daum C."/>
            <person name="Fauchery L."/>
            <person name="Ihrmark K."/>
            <person name="Kuo A."/>
            <person name="LaButti K."/>
            <person name="Lipzen A."/>
            <person name="Morin E."/>
            <person name="Grigoriev I.V."/>
            <person name="Henrissat B."/>
            <person name="Lindahl B."/>
            <person name="Martin F."/>
        </authorList>
    </citation>
    <scope>NUCLEOTIDE SEQUENCE</scope>
    <source>
        <strain evidence="13">JB14</strain>
    </source>
</reference>
<dbReference type="PROSITE" id="PS00211">
    <property type="entry name" value="ABC_TRANSPORTER_1"/>
    <property type="match status" value="1"/>
</dbReference>
<keyword evidence="3 10" id="KW-0812">Transmembrane</keyword>
<evidence type="ECO:0000256" key="6">
    <source>
        <dbReference type="ARBA" id="ARBA00022989"/>
    </source>
</evidence>
<feature type="transmembrane region" description="Helical" evidence="10">
    <location>
        <begin position="260"/>
        <end position="280"/>
    </location>
</feature>
<evidence type="ECO:0000256" key="9">
    <source>
        <dbReference type="SAM" id="MobiDB-lite"/>
    </source>
</evidence>
<evidence type="ECO:0000256" key="5">
    <source>
        <dbReference type="ARBA" id="ARBA00022840"/>
    </source>
</evidence>
<dbReference type="CDD" id="cd18596">
    <property type="entry name" value="ABC_6TM_VMR1_D1_like"/>
    <property type="match status" value="1"/>
</dbReference>
<dbReference type="InterPro" id="IPR050173">
    <property type="entry name" value="ABC_transporter_C-like"/>
</dbReference>
<keyword evidence="8" id="KW-0175">Coiled coil</keyword>
<dbReference type="SUPFAM" id="SSF90123">
    <property type="entry name" value="ABC transporter transmembrane region"/>
    <property type="match status" value="2"/>
</dbReference>
<feature type="transmembrane region" description="Helical" evidence="10">
    <location>
        <begin position="472"/>
        <end position="491"/>
    </location>
</feature>
<dbReference type="InterPro" id="IPR027417">
    <property type="entry name" value="P-loop_NTPase"/>
</dbReference>
<evidence type="ECO:0000259" key="12">
    <source>
        <dbReference type="PROSITE" id="PS50929"/>
    </source>
</evidence>